<gene>
    <name evidence="1" type="ORF">A1O5_11444</name>
</gene>
<dbReference type="STRING" id="1182543.W9WEI4"/>
<sequence>MVSSGCPKRALIHQVDFKLGPKDGKCHFQQIGPYQIVMSAVERMLVVLYDTADKRVWLVPASEVILDMCQHRKQLEHFMVGGSPVVLPPAGTAGQSAIDVLLENALLDL</sequence>
<dbReference type="GeneID" id="19196133"/>
<dbReference type="RefSeq" id="XP_007750206.1">
    <property type="nucleotide sequence ID" value="XM_007752016.1"/>
</dbReference>
<proteinExistence type="predicted"/>
<evidence type="ECO:0000313" key="1">
    <source>
        <dbReference type="EMBL" id="EXJ63395.1"/>
    </source>
</evidence>
<organism evidence="1 2">
    <name type="scientific">Cladophialophora psammophila CBS 110553</name>
    <dbReference type="NCBI Taxonomy" id="1182543"/>
    <lineage>
        <taxon>Eukaryota</taxon>
        <taxon>Fungi</taxon>
        <taxon>Dikarya</taxon>
        <taxon>Ascomycota</taxon>
        <taxon>Pezizomycotina</taxon>
        <taxon>Eurotiomycetes</taxon>
        <taxon>Chaetothyriomycetidae</taxon>
        <taxon>Chaetothyriales</taxon>
        <taxon>Herpotrichiellaceae</taxon>
        <taxon>Cladophialophora</taxon>
    </lineage>
</organism>
<comment type="caution">
    <text evidence="1">The sequence shown here is derived from an EMBL/GenBank/DDBJ whole genome shotgun (WGS) entry which is preliminary data.</text>
</comment>
<reference evidence="1 2" key="1">
    <citation type="submission" date="2013-03" db="EMBL/GenBank/DDBJ databases">
        <title>The Genome Sequence of Cladophialophora psammophila CBS 110553.</title>
        <authorList>
            <consortium name="The Broad Institute Genomics Platform"/>
            <person name="Cuomo C."/>
            <person name="de Hoog S."/>
            <person name="Gorbushina A."/>
            <person name="Walker B."/>
            <person name="Young S.K."/>
            <person name="Zeng Q."/>
            <person name="Gargeya S."/>
            <person name="Fitzgerald M."/>
            <person name="Haas B."/>
            <person name="Abouelleil A."/>
            <person name="Allen A.W."/>
            <person name="Alvarado L."/>
            <person name="Arachchi H.M."/>
            <person name="Berlin A.M."/>
            <person name="Chapman S.B."/>
            <person name="Gainer-Dewar J."/>
            <person name="Goldberg J."/>
            <person name="Griggs A."/>
            <person name="Gujja S."/>
            <person name="Hansen M."/>
            <person name="Howarth C."/>
            <person name="Imamovic A."/>
            <person name="Ireland A."/>
            <person name="Larimer J."/>
            <person name="McCowan C."/>
            <person name="Murphy C."/>
            <person name="Pearson M."/>
            <person name="Poon T.W."/>
            <person name="Priest M."/>
            <person name="Roberts A."/>
            <person name="Saif S."/>
            <person name="Shea T."/>
            <person name="Sisk P."/>
            <person name="Sykes S."/>
            <person name="Wortman J."/>
            <person name="Nusbaum C."/>
            <person name="Birren B."/>
        </authorList>
    </citation>
    <scope>NUCLEOTIDE SEQUENCE [LARGE SCALE GENOMIC DNA]</scope>
    <source>
        <strain evidence="1 2">CBS 110553</strain>
    </source>
</reference>
<dbReference type="Proteomes" id="UP000019471">
    <property type="component" value="Unassembled WGS sequence"/>
</dbReference>
<protein>
    <submittedName>
        <fullName evidence="1">Uncharacterized protein</fullName>
    </submittedName>
</protein>
<dbReference type="OrthoDB" id="1577640at2759"/>
<dbReference type="EMBL" id="AMGX01000026">
    <property type="protein sequence ID" value="EXJ63395.1"/>
    <property type="molecule type" value="Genomic_DNA"/>
</dbReference>
<dbReference type="HOGENOM" id="CLU_2183680_0_0_1"/>
<evidence type="ECO:0000313" key="2">
    <source>
        <dbReference type="Proteomes" id="UP000019471"/>
    </source>
</evidence>
<dbReference type="AlphaFoldDB" id="W9WEI4"/>
<accession>W9WEI4</accession>
<keyword evidence="2" id="KW-1185">Reference proteome</keyword>
<name>W9WEI4_9EURO</name>